<evidence type="ECO:0000256" key="2">
    <source>
        <dbReference type="ARBA" id="ARBA00004613"/>
    </source>
</evidence>
<sequence>MNKVLFLFFVVLVCATIVLSEHPTEERRVRIHAKQCTCGRYSEIKGYGDYWFWRGSCPGGYGYTKHCTVFSSVCCFPRH</sequence>
<dbReference type="GO" id="GO:0005576">
    <property type="term" value="C:extracellular region"/>
    <property type="evidence" value="ECO:0007669"/>
    <property type="project" value="UniProtKB-SubCell"/>
</dbReference>
<accession>A0A0S1M172</accession>
<dbReference type="SUPFAM" id="SSF57392">
    <property type="entry name" value="Defensin-like"/>
    <property type="match status" value="1"/>
</dbReference>
<proteinExistence type="evidence at transcript level"/>
<keyword evidence="9" id="KW-1015">Disulfide bond</keyword>
<evidence type="ECO:0000256" key="8">
    <source>
        <dbReference type="ARBA" id="ARBA00022872"/>
    </source>
</evidence>
<keyword evidence="5" id="KW-1220">Voltage-gated potassium channel impairing toxin</keyword>
<protein>
    <submittedName>
        <fullName evidence="12">Type III potassium channel toxin protein</fullName>
    </submittedName>
</protein>
<keyword evidence="8" id="KW-0872">Ion channel impairing toxin</keyword>
<dbReference type="AlphaFoldDB" id="A0A0S1M172"/>
<dbReference type="EMBL" id="KT948938">
    <property type="protein sequence ID" value="ALL34528.1"/>
    <property type="molecule type" value="mRNA"/>
</dbReference>
<dbReference type="GO" id="GO:0034220">
    <property type="term" value="P:monoatomic ion transmembrane transport"/>
    <property type="evidence" value="ECO:0007669"/>
    <property type="project" value="UniProtKB-KW"/>
</dbReference>
<keyword evidence="6" id="KW-0800">Toxin</keyword>
<feature type="signal peptide" evidence="11">
    <location>
        <begin position="1"/>
        <end position="20"/>
    </location>
</feature>
<dbReference type="GO" id="GO:0042151">
    <property type="term" value="C:nematocyst"/>
    <property type="evidence" value="ECO:0007669"/>
    <property type="project" value="UniProtKB-SubCell"/>
</dbReference>
<comment type="similarity">
    <text evidence="3">Belongs to the sea anemone type 3 (BDS) potassium channel toxin family.</text>
</comment>
<evidence type="ECO:0000256" key="10">
    <source>
        <dbReference type="ARBA" id="ARBA00023331"/>
    </source>
</evidence>
<dbReference type="GO" id="GO:0015459">
    <property type="term" value="F:potassium channel regulator activity"/>
    <property type="evidence" value="ECO:0007669"/>
    <property type="project" value="UniProtKB-KW"/>
</dbReference>
<evidence type="ECO:0000256" key="5">
    <source>
        <dbReference type="ARBA" id="ARBA00022635"/>
    </source>
</evidence>
<organism evidence="12">
    <name type="scientific">Anemonia sulcata</name>
    <name type="common">Mediterranean snakelocks sea anemone</name>
    <dbReference type="NCBI Taxonomy" id="6108"/>
    <lineage>
        <taxon>Eukaryota</taxon>
        <taxon>Metazoa</taxon>
        <taxon>Cnidaria</taxon>
        <taxon>Anthozoa</taxon>
        <taxon>Hexacorallia</taxon>
        <taxon>Actiniaria</taxon>
        <taxon>Actiniidae</taxon>
        <taxon>Anemonia</taxon>
    </lineage>
</organism>
<dbReference type="Pfam" id="PF07936">
    <property type="entry name" value="Defensin_4"/>
    <property type="match status" value="1"/>
</dbReference>
<evidence type="ECO:0000256" key="4">
    <source>
        <dbReference type="ARBA" id="ARBA00022525"/>
    </source>
</evidence>
<evidence type="ECO:0000256" key="6">
    <source>
        <dbReference type="ARBA" id="ARBA00022656"/>
    </source>
</evidence>
<gene>
    <name evidence="12" type="primary">KTx</name>
</gene>
<dbReference type="Gene3D" id="2.20.20.10">
    <property type="entry name" value="Anthopleurin-A"/>
    <property type="match status" value="1"/>
</dbReference>
<evidence type="ECO:0000256" key="7">
    <source>
        <dbReference type="ARBA" id="ARBA00022773"/>
    </source>
</evidence>
<keyword evidence="10" id="KW-0166">Nematocyst</keyword>
<keyword evidence="12" id="KW-0407">Ion channel</keyword>
<evidence type="ECO:0000256" key="9">
    <source>
        <dbReference type="ARBA" id="ARBA00023157"/>
    </source>
</evidence>
<evidence type="ECO:0000256" key="1">
    <source>
        <dbReference type="ARBA" id="ARBA00004532"/>
    </source>
</evidence>
<dbReference type="InterPro" id="IPR023355">
    <property type="entry name" value="Myo_ane_neurotoxin_sf"/>
</dbReference>
<evidence type="ECO:0000256" key="3">
    <source>
        <dbReference type="ARBA" id="ARBA00007488"/>
    </source>
</evidence>
<keyword evidence="12" id="KW-0406">Ion transport</keyword>
<name>A0A0S1M172_ANESU</name>
<keyword evidence="7" id="KW-0632">Potassium channel impairing toxin</keyword>
<dbReference type="GO" id="GO:0090729">
    <property type="term" value="F:toxin activity"/>
    <property type="evidence" value="ECO:0007669"/>
    <property type="project" value="UniProtKB-KW"/>
</dbReference>
<dbReference type="GO" id="GO:0008200">
    <property type="term" value="F:ion channel inhibitor activity"/>
    <property type="evidence" value="ECO:0007669"/>
    <property type="project" value="InterPro"/>
</dbReference>
<comment type="subcellular location">
    <subcellularLocation>
        <location evidence="1">Nematocyst</location>
    </subcellularLocation>
    <subcellularLocation>
        <location evidence="2">Secreted</location>
    </subcellularLocation>
</comment>
<evidence type="ECO:0000313" key="12">
    <source>
        <dbReference type="EMBL" id="ALL34528.1"/>
    </source>
</evidence>
<keyword evidence="12" id="KW-0813">Transport</keyword>
<evidence type="ECO:0000256" key="11">
    <source>
        <dbReference type="SAM" id="SignalP"/>
    </source>
</evidence>
<reference evidence="12" key="1">
    <citation type="journal article" date="2015" name="Toxicon">
        <title>Multi-copy venom genes hidden in de novo transcriptome assemblies, a cautionary tale with the snakelocks sea anemone Anemonia sulcata (Pennant, 1977).</title>
        <authorList>
            <person name="Macrander J."/>
            <person name="Broe M."/>
            <person name="Daly M."/>
        </authorList>
    </citation>
    <scope>NUCLEOTIDE SEQUENCE</scope>
</reference>
<dbReference type="InterPro" id="IPR012414">
    <property type="entry name" value="BDS_K_chnl_tox"/>
</dbReference>
<keyword evidence="11" id="KW-0732">Signal</keyword>
<keyword evidence="4" id="KW-0964">Secreted</keyword>
<feature type="chain" id="PRO_5006588934" evidence="11">
    <location>
        <begin position="21"/>
        <end position="79"/>
    </location>
</feature>